<sequence>MIQIRQLSFAEVTGSFKENGYFYLRAGLYAKQPNGYQEIKTIDTISQISSGVDVTKALLQRGSETISGFIASNLNKAPAAEKTYSYTDLIKIDSVEKRNLKVYNTSRYTDGLYLTYKSFCDQVPDAPIIVTNNFIDYTMKTPGENGKLKKVKSDKVYAVVYQGQAYIATKYDYYLLKKTNDDFFFTGKASATPSAVGMITARAFFGILGTLAASNAEATFEMKIDHLNGDFIRIKEIVDPNAGKYDYN</sequence>
<name>A0ABR7WZZ3_9SPHI</name>
<dbReference type="Proteomes" id="UP000618754">
    <property type="component" value="Unassembled WGS sequence"/>
</dbReference>
<proteinExistence type="predicted"/>
<gene>
    <name evidence="1" type="ORF">IDJ75_01470</name>
</gene>
<comment type="caution">
    <text evidence="1">The sequence shown here is derived from an EMBL/GenBank/DDBJ whole genome shotgun (WGS) entry which is preliminary data.</text>
</comment>
<dbReference type="EMBL" id="JACWMW010000001">
    <property type="protein sequence ID" value="MBD1383933.1"/>
    <property type="molecule type" value="Genomic_DNA"/>
</dbReference>
<dbReference type="RefSeq" id="WP_191173844.1">
    <property type="nucleotide sequence ID" value="NZ_JACWMW010000001.1"/>
</dbReference>
<reference evidence="1 2" key="1">
    <citation type="submission" date="2020-09" db="EMBL/GenBank/DDBJ databases">
        <title>Novel species of Mucilaginibacter isolated from a glacier on the Tibetan Plateau.</title>
        <authorList>
            <person name="Liu Q."/>
            <person name="Xin Y.-H."/>
        </authorList>
    </citation>
    <scope>NUCLEOTIDE SEQUENCE [LARGE SCALE GENOMIC DNA]</scope>
    <source>
        <strain evidence="1 2">CGMCC 1.13878</strain>
    </source>
</reference>
<evidence type="ECO:0000313" key="2">
    <source>
        <dbReference type="Proteomes" id="UP000618754"/>
    </source>
</evidence>
<organism evidence="1 2">
    <name type="scientific">Mucilaginibacter rigui</name>
    <dbReference type="NCBI Taxonomy" id="534635"/>
    <lineage>
        <taxon>Bacteria</taxon>
        <taxon>Pseudomonadati</taxon>
        <taxon>Bacteroidota</taxon>
        <taxon>Sphingobacteriia</taxon>
        <taxon>Sphingobacteriales</taxon>
        <taxon>Sphingobacteriaceae</taxon>
        <taxon>Mucilaginibacter</taxon>
    </lineage>
</organism>
<keyword evidence="2" id="KW-1185">Reference proteome</keyword>
<protein>
    <submittedName>
        <fullName evidence="1">Uncharacterized protein</fullName>
    </submittedName>
</protein>
<evidence type="ECO:0000313" key="1">
    <source>
        <dbReference type="EMBL" id="MBD1383933.1"/>
    </source>
</evidence>
<accession>A0ABR7WZZ3</accession>